<feature type="region of interest" description="Disordered" evidence="7">
    <location>
        <begin position="420"/>
        <end position="445"/>
    </location>
</feature>
<evidence type="ECO:0000259" key="9">
    <source>
        <dbReference type="PROSITE" id="PS50011"/>
    </source>
</evidence>
<reference evidence="10 11" key="1">
    <citation type="journal article" date="2011" name="Science">
        <title>The Selaginella genome identifies genetic changes associated with the evolution of vascular plants.</title>
        <authorList>
            <person name="Banks J.A."/>
            <person name="Nishiyama T."/>
            <person name="Hasebe M."/>
            <person name="Bowman J.L."/>
            <person name="Gribskov M."/>
            <person name="dePamphilis C."/>
            <person name="Albert V.A."/>
            <person name="Aono N."/>
            <person name="Aoyama T."/>
            <person name="Ambrose B.A."/>
            <person name="Ashton N.W."/>
            <person name="Axtell M.J."/>
            <person name="Barker E."/>
            <person name="Barker M.S."/>
            <person name="Bennetzen J.L."/>
            <person name="Bonawitz N.D."/>
            <person name="Chapple C."/>
            <person name="Cheng C."/>
            <person name="Correa L.G."/>
            <person name="Dacre M."/>
            <person name="DeBarry J."/>
            <person name="Dreyer I."/>
            <person name="Elias M."/>
            <person name="Engstrom E.M."/>
            <person name="Estelle M."/>
            <person name="Feng L."/>
            <person name="Finet C."/>
            <person name="Floyd S.K."/>
            <person name="Frommer W.B."/>
            <person name="Fujita T."/>
            <person name="Gramzow L."/>
            <person name="Gutensohn M."/>
            <person name="Harholt J."/>
            <person name="Hattori M."/>
            <person name="Heyl A."/>
            <person name="Hirai T."/>
            <person name="Hiwatashi Y."/>
            <person name="Ishikawa M."/>
            <person name="Iwata M."/>
            <person name="Karol K.G."/>
            <person name="Koehler B."/>
            <person name="Kolukisaoglu U."/>
            <person name="Kubo M."/>
            <person name="Kurata T."/>
            <person name="Lalonde S."/>
            <person name="Li K."/>
            <person name="Li Y."/>
            <person name="Litt A."/>
            <person name="Lyons E."/>
            <person name="Manning G."/>
            <person name="Maruyama T."/>
            <person name="Michael T.P."/>
            <person name="Mikami K."/>
            <person name="Miyazaki S."/>
            <person name="Morinaga S."/>
            <person name="Murata T."/>
            <person name="Mueller-Roeber B."/>
            <person name="Nelson D.R."/>
            <person name="Obara M."/>
            <person name="Oguri Y."/>
            <person name="Olmstead R.G."/>
            <person name="Onodera N."/>
            <person name="Petersen B.L."/>
            <person name="Pils B."/>
            <person name="Prigge M."/>
            <person name="Rensing S.A."/>
            <person name="Riano-Pachon D.M."/>
            <person name="Roberts A.W."/>
            <person name="Sato Y."/>
            <person name="Scheller H.V."/>
            <person name="Schulz B."/>
            <person name="Schulz C."/>
            <person name="Shakirov E.V."/>
            <person name="Shibagaki N."/>
            <person name="Shinohara N."/>
            <person name="Shippen D.E."/>
            <person name="Soerensen I."/>
            <person name="Sotooka R."/>
            <person name="Sugimoto N."/>
            <person name="Sugita M."/>
            <person name="Sumikawa N."/>
            <person name="Tanurdzic M."/>
            <person name="Theissen G."/>
            <person name="Ulvskov P."/>
            <person name="Wakazuki S."/>
            <person name="Weng J.K."/>
            <person name="Willats W.W."/>
            <person name="Wipf D."/>
            <person name="Wolf P.G."/>
            <person name="Yang L."/>
            <person name="Zimmer A.D."/>
            <person name="Zhu Q."/>
            <person name="Mitros T."/>
            <person name="Hellsten U."/>
            <person name="Loque D."/>
            <person name="Otillar R."/>
            <person name="Salamov A."/>
            <person name="Schmutz J."/>
            <person name="Shapiro H."/>
            <person name="Lindquist E."/>
            <person name="Lucas S."/>
            <person name="Rokhsar D."/>
            <person name="Grigoriev I.V."/>
        </authorList>
    </citation>
    <scope>NUCLEOTIDE SEQUENCE [LARGE SCALE GENOMIC DNA]</scope>
</reference>
<dbReference type="AlphaFoldDB" id="D8T0B6"/>
<dbReference type="OMA" id="NWTTHHR"/>
<evidence type="ECO:0000313" key="10">
    <source>
        <dbReference type="EMBL" id="EFJ09880.1"/>
    </source>
</evidence>
<dbReference type="Gene3D" id="3.80.10.10">
    <property type="entry name" value="Ribonuclease Inhibitor"/>
    <property type="match status" value="2"/>
</dbReference>
<sequence>SSRGDAFALRHLRYSLQVRNFYWPKSAQDPCSSWRGIQCDEQGRVVGIHLAGLKRTVAGMAQPSFSVDPLRSLPLLRYLNASGFHARGLLPYWIGELSQLQVLDLSSCSGLQGSIPDSLGQLRQLKFLSLSGNNLTGGLPYSLGNLVALEALNLSSNGLSGGIPGSFQAMRRLVTLDVSRNLLDELPRLGSGDSGGVNGSQPWFERIEVLDLSSNRINSSLPPELGKLASLRVLDLSRNSLGGTIPAGIGSLARLTKMDLSRNNLTGFLPRELSSLARMEALVLSHNEFYGSLPEGLTALKSMAFLDLSSDYLNGTVPDEITYTTALAGNCFENVARQRYQKDCQRFYTSRGLELSGEVGMLPTATPIVGSSLGGRLAGSNKKSKKQHVAAILGGILGSFGFIIAVVAIVHAFQLRDQRRRRRSSSSSKDDRGSQQTGGSMRHHDQEQANVTVNLACIGEAFSFAQLQRSTQDFNPVNLIKAGHTGDLYRGILDGGLLVVVKRVDVTSLKKDFLLSELEFFSKASHTRLVPLLGHCLERENEKFLVYKYMQHGDLARALHRKIVPSPPKDILQSLDWITRLKIAIGAAEGLSYLHHECSPALVHRDIKATSILLDDKFEVRLGSLSEARIQDGGVHPNLIMRFLRSRSHFLLKRCLFFRVDSPVASCAYDVYCFGKVLLELVSGKLGISGTMDPGADTWVETILPLIDRHEKENLSKIVDSSLLVDDDLLEEVWAVAIVAKMCLNPKPSRRPAIRQVLKALENPQRVVREENFTASLRRSSHSSWNGSLFGSWRHSSSETVIPAT</sequence>
<dbReference type="Pfam" id="PF00560">
    <property type="entry name" value="LRR_1"/>
    <property type="match status" value="3"/>
</dbReference>
<keyword evidence="2" id="KW-0433">Leucine-rich repeat</keyword>
<dbReference type="PROSITE" id="PS50011">
    <property type="entry name" value="PROTEIN_KINASE_DOM"/>
    <property type="match status" value="1"/>
</dbReference>
<keyword evidence="3 8" id="KW-0812">Transmembrane</keyword>
<dbReference type="SUPFAM" id="SSF56112">
    <property type="entry name" value="Protein kinase-like (PK-like)"/>
    <property type="match status" value="1"/>
</dbReference>
<dbReference type="FunFam" id="3.80.10.10:FF:000383">
    <property type="entry name" value="Leucine-rich repeat receptor protein kinase EMS1"/>
    <property type="match status" value="2"/>
</dbReference>
<dbReference type="InterPro" id="IPR003591">
    <property type="entry name" value="Leu-rich_rpt_typical-subtyp"/>
</dbReference>
<dbReference type="FunCoup" id="D8T0B6">
    <property type="interactions" value="1808"/>
</dbReference>
<dbReference type="EMBL" id="GL377658">
    <property type="protein sequence ID" value="EFJ09880.1"/>
    <property type="molecule type" value="Genomic_DNA"/>
</dbReference>
<evidence type="ECO:0000256" key="4">
    <source>
        <dbReference type="ARBA" id="ARBA00022737"/>
    </source>
</evidence>
<dbReference type="InterPro" id="IPR051824">
    <property type="entry name" value="LRR_Rcpt-Like_S/T_Kinase"/>
</dbReference>
<evidence type="ECO:0000256" key="2">
    <source>
        <dbReference type="ARBA" id="ARBA00022614"/>
    </source>
</evidence>
<dbReference type="Gene3D" id="1.10.510.10">
    <property type="entry name" value="Transferase(Phosphotransferase) domain 1"/>
    <property type="match status" value="1"/>
</dbReference>
<comment type="subcellular location">
    <subcellularLocation>
        <location evidence="1">Membrane</location>
    </subcellularLocation>
</comment>
<dbReference type="Pfam" id="PF07714">
    <property type="entry name" value="PK_Tyr_Ser-Thr"/>
    <property type="match status" value="1"/>
</dbReference>
<evidence type="ECO:0000256" key="8">
    <source>
        <dbReference type="SAM" id="Phobius"/>
    </source>
</evidence>
<gene>
    <name evidence="10" type="ORF">SELMODRAFT_40911</name>
</gene>
<dbReference type="PANTHER" id="PTHR48006:SF50">
    <property type="entry name" value="OS03G0724300 PROTEIN"/>
    <property type="match status" value="1"/>
</dbReference>
<dbReference type="HOGENOM" id="CLU_000288_22_6_1"/>
<dbReference type="Proteomes" id="UP000001514">
    <property type="component" value="Unassembled WGS sequence"/>
</dbReference>
<feature type="transmembrane region" description="Helical" evidence="8">
    <location>
        <begin position="389"/>
        <end position="413"/>
    </location>
</feature>
<dbReference type="InterPro" id="IPR001611">
    <property type="entry name" value="Leu-rich_rpt"/>
</dbReference>
<dbReference type="GO" id="GO:0016020">
    <property type="term" value="C:membrane"/>
    <property type="evidence" value="ECO:0007669"/>
    <property type="project" value="UniProtKB-SubCell"/>
</dbReference>
<dbReference type="Gene3D" id="3.30.200.20">
    <property type="entry name" value="Phosphorylase Kinase, domain 1"/>
    <property type="match status" value="1"/>
</dbReference>
<dbReference type="eggNOG" id="ENOG502QR5S">
    <property type="taxonomic scope" value="Eukaryota"/>
</dbReference>
<dbReference type="InterPro" id="IPR000719">
    <property type="entry name" value="Prot_kinase_dom"/>
</dbReference>
<dbReference type="InterPro" id="IPR055414">
    <property type="entry name" value="LRR_R13L4/SHOC2-like"/>
</dbReference>
<dbReference type="PANTHER" id="PTHR48006">
    <property type="entry name" value="LEUCINE-RICH REPEAT-CONTAINING PROTEIN DDB_G0281931-RELATED"/>
    <property type="match status" value="1"/>
</dbReference>
<evidence type="ECO:0000256" key="5">
    <source>
        <dbReference type="ARBA" id="ARBA00022989"/>
    </source>
</evidence>
<evidence type="ECO:0000256" key="6">
    <source>
        <dbReference type="ARBA" id="ARBA00023136"/>
    </source>
</evidence>
<feature type="non-terminal residue" evidence="10">
    <location>
        <position position="1"/>
    </location>
</feature>
<dbReference type="InterPro" id="IPR011009">
    <property type="entry name" value="Kinase-like_dom_sf"/>
</dbReference>
<dbReference type="FunFam" id="3.30.200.20:FF:000433">
    <property type="entry name" value="Predicted protein"/>
    <property type="match status" value="1"/>
</dbReference>
<dbReference type="InterPro" id="IPR001245">
    <property type="entry name" value="Ser-Thr/Tyr_kinase_cat_dom"/>
</dbReference>
<evidence type="ECO:0000256" key="3">
    <source>
        <dbReference type="ARBA" id="ARBA00022692"/>
    </source>
</evidence>
<dbReference type="GO" id="GO:0005524">
    <property type="term" value="F:ATP binding"/>
    <property type="evidence" value="ECO:0007669"/>
    <property type="project" value="InterPro"/>
</dbReference>
<dbReference type="STRING" id="88036.D8T0B6"/>
<dbReference type="Pfam" id="PF23598">
    <property type="entry name" value="LRR_14"/>
    <property type="match status" value="1"/>
</dbReference>
<dbReference type="InterPro" id="IPR032675">
    <property type="entry name" value="LRR_dom_sf"/>
</dbReference>
<feature type="non-terminal residue" evidence="10">
    <location>
        <position position="805"/>
    </location>
</feature>
<name>D8T0B6_SELML</name>
<dbReference type="GO" id="GO:0004674">
    <property type="term" value="F:protein serine/threonine kinase activity"/>
    <property type="evidence" value="ECO:0007669"/>
    <property type="project" value="UniProtKB-EC"/>
</dbReference>
<feature type="domain" description="Protein kinase" evidence="9">
    <location>
        <begin position="474"/>
        <end position="766"/>
    </location>
</feature>
<keyword evidence="6 8" id="KW-0472">Membrane</keyword>
<dbReference type="SMART" id="SM00369">
    <property type="entry name" value="LRR_TYP"/>
    <property type="match status" value="7"/>
</dbReference>
<keyword evidence="11" id="KW-1185">Reference proteome</keyword>
<evidence type="ECO:0000256" key="1">
    <source>
        <dbReference type="ARBA" id="ARBA00004370"/>
    </source>
</evidence>
<dbReference type="InParanoid" id="D8T0B6"/>
<dbReference type="PRINTS" id="PR00019">
    <property type="entry name" value="LEURICHRPT"/>
</dbReference>
<dbReference type="Gramene" id="EFJ09880">
    <property type="protein sequence ID" value="EFJ09880"/>
    <property type="gene ID" value="SELMODRAFT_40911"/>
</dbReference>
<dbReference type="SUPFAM" id="SSF52058">
    <property type="entry name" value="L domain-like"/>
    <property type="match status" value="1"/>
</dbReference>
<evidence type="ECO:0000313" key="11">
    <source>
        <dbReference type="Proteomes" id="UP000001514"/>
    </source>
</evidence>
<dbReference type="KEGG" id="smo:SELMODRAFT_40911"/>
<accession>D8T0B6</accession>
<evidence type="ECO:0000256" key="7">
    <source>
        <dbReference type="SAM" id="MobiDB-lite"/>
    </source>
</evidence>
<dbReference type="FunFam" id="1.10.510.10:FF:000448">
    <property type="entry name" value="Putative LRR receptor-like serine/threonine-protein kinase"/>
    <property type="match status" value="1"/>
</dbReference>
<protein>
    <recommendedName>
        <fullName evidence="9">Protein kinase domain-containing protein</fullName>
    </recommendedName>
</protein>
<keyword evidence="5 8" id="KW-1133">Transmembrane helix</keyword>
<organism evidence="11">
    <name type="scientific">Selaginella moellendorffii</name>
    <name type="common">Spikemoss</name>
    <dbReference type="NCBI Taxonomy" id="88036"/>
    <lineage>
        <taxon>Eukaryota</taxon>
        <taxon>Viridiplantae</taxon>
        <taxon>Streptophyta</taxon>
        <taxon>Embryophyta</taxon>
        <taxon>Tracheophyta</taxon>
        <taxon>Lycopodiopsida</taxon>
        <taxon>Selaginellales</taxon>
        <taxon>Selaginellaceae</taxon>
        <taxon>Selaginella</taxon>
    </lineage>
</organism>
<keyword evidence="4" id="KW-0677">Repeat</keyword>
<proteinExistence type="predicted"/>